<organism evidence="1 2">
    <name type="scientific">Fusarium decemcellulare</name>
    <dbReference type="NCBI Taxonomy" id="57161"/>
    <lineage>
        <taxon>Eukaryota</taxon>
        <taxon>Fungi</taxon>
        <taxon>Dikarya</taxon>
        <taxon>Ascomycota</taxon>
        <taxon>Pezizomycotina</taxon>
        <taxon>Sordariomycetes</taxon>
        <taxon>Hypocreomycetidae</taxon>
        <taxon>Hypocreales</taxon>
        <taxon>Nectriaceae</taxon>
        <taxon>Fusarium</taxon>
        <taxon>Fusarium decemcellulare species complex</taxon>
    </lineage>
</organism>
<comment type="caution">
    <text evidence="1">The sequence shown here is derived from an EMBL/GenBank/DDBJ whole genome shotgun (WGS) entry which is preliminary data.</text>
</comment>
<keyword evidence="2" id="KW-1185">Reference proteome</keyword>
<proteinExistence type="predicted"/>
<protein>
    <submittedName>
        <fullName evidence="1">Uncharacterized protein</fullName>
    </submittedName>
</protein>
<name>A0ACC1RWR6_9HYPO</name>
<dbReference type="Proteomes" id="UP001148629">
    <property type="component" value="Unassembled WGS sequence"/>
</dbReference>
<evidence type="ECO:0000313" key="1">
    <source>
        <dbReference type="EMBL" id="KAJ3527294.1"/>
    </source>
</evidence>
<evidence type="ECO:0000313" key="2">
    <source>
        <dbReference type="Proteomes" id="UP001148629"/>
    </source>
</evidence>
<sequence>MLTVEETRALGNIPPELQPLLQHNPMLQAWNMDTDIHAMRALMAQIRESKPKPDPESLSYQTEDFQIPLRDGFKVDARVYRPKGSSSEGRPGLMVFHGGGFMMGDLETEAPLCVQFTSLGGIAVNIDFRHAPEHVFPQAVHDAFDATVWTSQNVDRLGIDPAKGLLIGGSSSGADMCIAVSHLCRDSKMTPPLTGVYAPITSAVSDATIPEKYKDHFFSKEQHTDAPLFNTESLKFVHSQYKPDQESPLAFPIAFPSHVGIPKTYFQACGLDPVRDCSLVLEQVYKDDGVPTKMDIYPGLPHAFWAIFPELDESKKREQDSLEGLKWLLAQ</sequence>
<gene>
    <name evidence="1" type="ORF">NM208_g10769</name>
</gene>
<reference evidence="1" key="1">
    <citation type="submission" date="2022-08" db="EMBL/GenBank/DDBJ databases">
        <title>Genome Sequence of Fusarium decemcellulare.</title>
        <authorList>
            <person name="Buettner E."/>
        </authorList>
    </citation>
    <scope>NUCLEOTIDE SEQUENCE</scope>
    <source>
        <strain evidence="1">Babe19</strain>
    </source>
</reference>
<accession>A0ACC1RWR6</accession>
<dbReference type="EMBL" id="JANRMS010001582">
    <property type="protein sequence ID" value="KAJ3527294.1"/>
    <property type="molecule type" value="Genomic_DNA"/>
</dbReference>